<comment type="caution">
    <text evidence="1">The sequence shown here is derived from an EMBL/GenBank/DDBJ whole genome shotgun (WGS) entry which is preliminary data.</text>
</comment>
<keyword evidence="2" id="KW-1185">Reference proteome</keyword>
<gene>
    <name evidence="1" type="ORF">NPIL_374531</name>
</gene>
<name>A0A8X6N3I7_NEPPI</name>
<evidence type="ECO:0000313" key="1">
    <source>
        <dbReference type="EMBL" id="GFS92261.1"/>
    </source>
</evidence>
<dbReference type="AlphaFoldDB" id="A0A8X6N3I7"/>
<evidence type="ECO:0000313" key="2">
    <source>
        <dbReference type="Proteomes" id="UP000887013"/>
    </source>
</evidence>
<protein>
    <submittedName>
        <fullName evidence="1">Uncharacterized protein</fullName>
    </submittedName>
</protein>
<dbReference type="Proteomes" id="UP000887013">
    <property type="component" value="Unassembled WGS sequence"/>
</dbReference>
<sequence length="88" mass="9915">MACMQIFFIPSLLQSIVRIASLTPRLDLSITSAAVLERNEPFCMGKDFRVSFSSHQRHLGGLKYPLRIRNRSRQAFVTTFLLLSTAAA</sequence>
<dbReference type="EMBL" id="BMAW01099898">
    <property type="protein sequence ID" value="GFS92261.1"/>
    <property type="molecule type" value="Genomic_DNA"/>
</dbReference>
<reference evidence="1" key="1">
    <citation type="submission" date="2020-08" db="EMBL/GenBank/DDBJ databases">
        <title>Multicomponent nature underlies the extraordinary mechanical properties of spider dragline silk.</title>
        <authorList>
            <person name="Kono N."/>
            <person name="Nakamura H."/>
            <person name="Mori M."/>
            <person name="Yoshida Y."/>
            <person name="Ohtoshi R."/>
            <person name="Malay A.D."/>
            <person name="Moran D.A.P."/>
            <person name="Tomita M."/>
            <person name="Numata K."/>
            <person name="Arakawa K."/>
        </authorList>
    </citation>
    <scope>NUCLEOTIDE SEQUENCE</scope>
</reference>
<accession>A0A8X6N3I7</accession>
<organism evidence="1 2">
    <name type="scientific">Nephila pilipes</name>
    <name type="common">Giant wood spider</name>
    <name type="synonym">Nephila maculata</name>
    <dbReference type="NCBI Taxonomy" id="299642"/>
    <lineage>
        <taxon>Eukaryota</taxon>
        <taxon>Metazoa</taxon>
        <taxon>Ecdysozoa</taxon>
        <taxon>Arthropoda</taxon>
        <taxon>Chelicerata</taxon>
        <taxon>Arachnida</taxon>
        <taxon>Araneae</taxon>
        <taxon>Araneomorphae</taxon>
        <taxon>Entelegynae</taxon>
        <taxon>Araneoidea</taxon>
        <taxon>Nephilidae</taxon>
        <taxon>Nephila</taxon>
    </lineage>
</organism>
<proteinExistence type="predicted"/>